<evidence type="ECO:0000313" key="2">
    <source>
        <dbReference type="EMBL" id="KAB7497425.1"/>
    </source>
</evidence>
<keyword evidence="2" id="KW-0418">Kinase</keyword>
<protein>
    <submittedName>
        <fullName evidence="2">Raf-like protein serine/threonine-protein kinase phl</fullName>
    </submittedName>
</protein>
<evidence type="ECO:0000256" key="1">
    <source>
        <dbReference type="SAM" id="MobiDB-lite"/>
    </source>
</evidence>
<dbReference type="AlphaFoldDB" id="A0A5N5SU35"/>
<dbReference type="EMBL" id="SEYY01020288">
    <property type="protein sequence ID" value="KAB7497425.1"/>
    <property type="molecule type" value="Genomic_DNA"/>
</dbReference>
<evidence type="ECO:0000313" key="3">
    <source>
        <dbReference type="Proteomes" id="UP000326759"/>
    </source>
</evidence>
<comment type="caution">
    <text evidence="2">The sequence shown here is derived from an EMBL/GenBank/DDBJ whole genome shotgun (WGS) entry which is preliminary data.</text>
</comment>
<organism evidence="2 3">
    <name type="scientific">Armadillidium nasatum</name>
    <dbReference type="NCBI Taxonomy" id="96803"/>
    <lineage>
        <taxon>Eukaryota</taxon>
        <taxon>Metazoa</taxon>
        <taxon>Ecdysozoa</taxon>
        <taxon>Arthropoda</taxon>
        <taxon>Crustacea</taxon>
        <taxon>Multicrustacea</taxon>
        <taxon>Malacostraca</taxon>
        <taxon>Eumalacostraca</taxon>
        <taxon>Peracarida</taxon>
        <taxon>Isopoda</taxon>
        <taxon>Oniscidea</taxon>
        <taxon>Crinocheta</taxon>
        <taxon>Armadillidiidae</taxon>
        <taxon>Armadillidium</taxon>
    </lineage>
</organism>
<keyword evidence="2" id="KW-0808">Transferase</keyword>
<feature type="region of interest" description="Disordered" evidence="1">
    <location>
        <begin position="1"/>
        <end position="28"/>
    </location>
</feature>
<feature type="region of interest" description="Disordered" evidence="1">
    <location>
        <begin position="240"/>
        <end position="260"/>
    </location>
</feature>
<feature type="region of interest" description="Disordered" evidence="1">
    <location>
        <begin position="105"/>
        <end position="133"/>
    </location>
</feature>
<reference evidence="2 3" key="1">
    <citation type="journal article" date="2019" name="PLoS Biol.">
        <title>Sex chromosomes control vertical transmission of feminizing Wolbachia symbionts in an isopod.</title>
        <authorList>
            <person name="Becking T."/>
            <person name="Chebbi M.A."/>
            <person name="Giraud I."/>
            <person name="Moumen B."/>
            <person name="Laverre T."/>
            <person name="Caubet Y."/>
            <person name="Peccoud J."/>
            <person name="Gilbert C."/>
            <person name="Cordaux R."/>
        </authorList>
    </citation>
    <scope>NUCLEOTIDE SEQUENCE [LARGE SCALE GENOMIC DNA]</scope>
    <source>
        <strain evidence="2">ANa2</strain>
        <tissue evidence="2">Whole body excluding digestive tract and cuticle</tissue>
    </source>
</reference>
<gene>
    <name evidence="2" type="primary">phl</name>
    <name evidence="2" type="ORF">Anas_03582</name>
</gene>
<dbReference type="Proteomes" id="UP000326759">
    <property type="component" value="Unassembled WGS sequence"/>
</dbReference>
<name>A0A5N5SU35_9CRUS</name>
<keyword evidence="3" id="KW-1185">Reference proteome</keyword>
<accession>A0A5N5SU35</accession>
<dbReference type="OrthoDB" id="774951at2759"/>
<dbReference type="GO" id="GO:0016301">
    <property type="term" value="F:kinase activity"/>
    <property type="evidence" value="ECO:0007669"/>
    <property type="project" value="UniProtKB-KW"/>
</dbReference>
<sequence length="301" mass="32691">MAEVASQPDDKFDNNHRNLNGKSDSFDRNASEAELSNIRNLIQLTKEYIDDLNSRFAGFQHPPSLYLKEYTELTGKLHSFELKEQEILDLLSSKGNVYQNNENYYTEGGAATPHPHTPNMLSSSSGSYGEDTGQEYHSSFPMQNTTTNGVANPCYGTFGVSSQDESTRSTPQSPLRLLASSYQNQAGILATSSLLYDSGPSNSSQYSVRPPNYNNSQYHPSYQLIGGVTSSSSIVVPPSNTVIGSRNTPTPLAPRDRSSSAPNVCCNLVNPSNPLEAASIAELANRIVGKGFNPTSPVYIC</sequence>
<proteinExistence type="predicted"/>